<proteinExistence type="predicted"/>
<dbReference type="AlphaFoldDB" id="A0A0E9QIK3"/>
<reference evidence="2" key="2">
    <citation type="journal article" date="2015" name="Fish Shellfish Immunol.">
        <title>Early steps in the European eel (Anguilla anguilla)-Vibrio vulnificus interaction in the gills: Role of the RtxA13 toxin.</title>
        <authorList>
            <person name="Callol A."/>
            <person name="Pajuelo D."/>
            <person name="Ebbesson L."/>
            <person name="Teles M."/>
            <person name="MacKenzie S."/>
            <person name="Amaro C."/>
        </authorList>
    </citation>
    <scope>NUCLEOTIDE SEQUENCE</scope>
</reference>
<feature type="compositionally biased region" description="Polar residues" evidence="1">
    <location>
        <begin position="29"/>
        <end position="45"/>
    </location>
</feature>
<reference evidence="2" key="1">
    <citation type="submission" date="2014-11" db="EMBL/GenBank/DDBJ databases">
        <authorList>
            <person name="Amaro Gonzalez C."/>
        </authorList>
    </citation>
    <scope>NUCLEOTIDE SEQUENCE</scope>
</reference>
<sequence>MIDSGDLRRTRQGKRSDVPGRVVKKKTAINPTQNKPTPSLTELTV</sequence>
<accession>A0A0E9QIK3</accession>
<protein>
    <submittedName>
        <fullName evidence="2">Uncharacterized protein</fullName>
    </submittedName>
</protein>
<evidence type="ECO:0000313" key="2">
    <source>
        <dbReference type="EMBL" id="JAH16312.1"/>
    </source>
</evidence>
<name>A0A0E9QIK3_ANGAN</name>
<feature type="compositionally biased region" description="Basic and acidic residues" evidence="1">
    <location>
        <begin position="1"/>
        <end position="18"/>
    </location>
</feature>
<organism evidence="2">
    <name type="scientific">Anguilla anguilla</name>
    <name type="common">European freshwater eel</name>
    <name type="synonym">Muraena anguilla</name>
    <dbReference type="NCBI Taxonomy" id="7936"/>
    <lineage>
        <taxon>Eukaryota</taxon>
        <taxon>Metazoa</taxon>
        <taxon>Chordata</taxon>
        <taxon>Craniata</taxon>
        <taxon>Vertebrata</taxon>
        <taxon>Euteleostomi</taxon>
        <taxon>Actinopterygii</taxon>
        <taxon>Neopterygii</taxon>
        <taxon>Teleostei</taxon>
        <taxon>Anguilliformes</taxon>
        <taxon>Anguillidae</taxon>
        <taxon>Anguilla</taxon>
    </lineage>
</organism>
<dbReference type="EMBL" id="GBXM01092265">
    <property type="protein sequence ID" value="JAH16312.1"/>
    <property type="molecule type" value="Transcribed_RNA"/>
</dbReference>
<evidence type="ECO:0000256" key="1">
    <source>
        <dbReference type="SAM" id="MobiDB-lite"/>
    </source>
</evidence>
<feature type="region of interest" description="Disordered" evidence="1">
    <location>
        <begin position="1"/>
        <end position="45"/>
    </location>
</feature>